<dbReference type="GO" id="GO:0005524">
    <property type="term" value="F:ATP binding"/>
    <property type="evidence" value="ECO:0007669"/>
    <property type="project" value="UniProtKB-KW"/>
</dbReference>
<feature type="domain" description="Mur ligase C-terminal" evidence="5">
    <location>
        <begin position="413"/>
        <end position="534"/>
    </location>
</feature>
<name>A0A2H3NIE0_9BACT</name>
<feature type="transmembrane region" description="Helical" evidence="4">
    <location>
        <begin position="80"/>
        <end position="97"/>
    </location>
</feature>
<sequence length="548" mass="59612">MYTLLLAAGLLLTTGFAGWRAWRRLRFFLHVFQLETYKLDRYINWCRSSAMRPVAAGWSHALGALALIGAFLAYSTGEAWTAAGTLLAIWPLLFISSRRYRRDKEKKPLAFTDRMTRLATTAGMLMALLVGAGVGLGYAWDEPAAILGGIAALYLADLGGPLWVALAALIMTPVENAIQEGFKRQARARLRDLDHLHVVGITGSYGKTSTKHIVAELLGQSYNVLATPGSYNTPMGICIVVNEKLRPEHQVLVLEMGMRYPGDIAELCDIATPDASMVTTVGVAHLETMGSVEAIAEEKASIIDHTAPGGPVVLNIDNEHVEAMASRANGPVWRISAEGHSDADIAATDIRYSTNGLACTIRDEEGRTAVFETRLLGKHNVTNLLLAVALGRSMGMRLRQMAHAARRLQPVEHRLKLRTENGITIIDDAFNSNPVGARNAVDLLGEIEGGQRFIVTPGMVEMGAHEDTANYELGLHIAESAADAVYLVGDAQTRALQRGLQEGGYPREQIHVHDTLFDAQDALTTQLRSGDIVLYENDLPDQYEPVAA</sequence>
<dbReference type="Pfam" id="PF08245">
    <property type="entry name" value="Mur_ligase_M"/>
    <property type="match status" value="1"/>
</dbReference>
<dbReference type="InterPro" id="IPR036565">
    <property type="entry name" value="Mur-like_cat_sf"/>
</dbReference>
<keyword evidence="4" id="KW-1133">Transmembrane helix</keyword>
<organism evidence="7 8">
    <name type="scientific">Longimonas halophila</name>
    <dbReference type="NCBI Taxonomy" id="1469170"/>
    <lineage>
        <taxon>Bacteria</taxon>
        <taxon>Pseudomonadati</taxon>
        <taxon>Rhodothermota</taxon>
        <taxon>Rhodothermia</taxon>
        <taxon>Rhodothermales</taxon>
        <taxon>Salisaetaceae</taxon>
        <taxon>Longimonas</taxon>
    </lineage>
</organism>
<dbReference type="InterPro" id="IPR013221">
    <property type="entry name" value="Mur_ligase_cen"/>
</dbReference>
<evidence type="ECO:0000256" key="4">
    <source>
        <dbReference type="SAM" id="Phobius"/>
    </source>
</evidence>
<dbReference type="AlphaFoldDB" id="A0A2H3NIE0"/>
<dbReference type="EMBL" id="PDEP01000019">
    <property type="protein sequence ID" value="PEN04948.1"/>
    <property type="molecule type" value="Genomic_DNA"/>
</dbReference>
<feature type="domain" description="Mur ligase central" evidence="6">
    <location>
        <begin position="201"/>
        <end position="390"/>
    </location>
</feature>
<proteinExistence type="predicted"/>
<keyword evidence="8" id="KW-1185">Reference proteome</keyword>
<keyword evidence="4" id="KW-0812">Transmembrane</keyword>
<evidence type="ECO:0000313" key="7">
    <source>
        <dbReference type="EMBL" id="PEN04948.1"/>
    </source>
</evidence>
<keyword evidence="4" id="KW-0472">Membrane</keyword>
<dbReference type="InterPro" id="IPR051046">
    <property type="entry name" value="MurCDEF_CellWall_CoF430Synth"/>
</dbReference>
<dbReference type="Gene3D" id="3.90.190.20">
    <property type="entry name" value="Mur ligase, C-terminal domain"/>
    <property type="match status" value="1"/>
</dbReference>
<dbReference type="GO" id="GO:0016881">
    <property type="term" value="F:acid-amino acid ligase activity"/>
    <property type="evidence" value="ECO:0007669"/>
    <property type="project" value="InterPro"/>
</dbReference>
<feature type="transmembrane region" description="Helical" evidence="4">
    <location>
        <begin position="118"/>
        <end position="140"/>
    </location>
</feature>
<keyword evidence="3" id="KW-0067">ATP-binding</keyword>
<dbReference type="InterPro" id="IPR004101">
    <property type="entry name" value="Mur_ligase_C"/>
</dbReference>
<evidence type="ECO:0000256" key="1">
    <source>
        <dbReference type="ARBA" id="ARBA00022598"/>
    </source>
</evidence>
<keyword evidence="1 7" id="KW-0436">Ligase</keyword>
<gene>
    <name evidence="7" type="ORF">CRI93_14275</name>
</gene>
<dbReference type="RefSeq" id="WP_098063323.1">
    <property type="nucleotide sequence ID" value="NZ_PDEP01000019.1"/>
</dbReference>
<dbReference type="SUPFAM" id="SSF53623">
    <property type="entry name" value="MurD-like peptide ligases, catalytic domain"/>
    <property type="match status" value="1"/>
</dbReference>
<dbReference type="PANTHER" id="PTHR43024:SF1">
    <property type="entry name" value="UDP-N-ACETYLMURAMOYL-TRIPEPTIDE--D-ALANYL-D-ALANINE LIGASE"/>
    <property type="match status" value="1"/>
</dbReference>
<dbReference type="Proteomes" id="UP000221024">
    <property type="component" value="Unassembled WGS sequence"/>
</dbReference>
<dbReference type="Pfam" id="PF02875">
    <property type="entry name" value="Mur_ligase_C"/>
    <property type="match status" value="1"/>
</dbReference>
<dbReference type="SUPFAM" id="SSF53244">
    <property type="entry name" value="MurD-like peptide ligases, peptide-binding domain"/>
    <property type="match status" value="1"/>
</dbReference>
<evidence type="ECO:0000256" key="3">
    <source>
        <dbReference type="ARBA" id="ARBA00022840"/>
    </source>
</evidence>
<dbReference type="OrthoDB" id="9801978at2"/>
<dbReference type="Gene3D" id="3.40.1190.10">
    <property type="entry name" value="Mur-like, catalytic domain"/>
    <property type="match status" value="1"/>
</dbReference>
<protein>
    <submittedName>
        <fullName evidence="7">Mur ligase</fullName>
    </submittedName>
</protein>
<evidence type="ECO:0000259" key="6">
    <source>
        <dbReference type="Pfam" id="PF08245"/>
    </source>
</evidence>
<reference evidence="7 8" key="1">
    <citation type="submission" date="2017-10" db="EMBL/GenBank/DDBJ databases">
        <title>Draft genome of Longimonas halophila.</title>
        <authorList>
            <person name="Goh K.M."/>
            <person name="Shamsir M.S."/>
            <person name="Lim S.W."/>
        </authorList>
    </citation>
    <scope>NUCLEOTIDE SEQUENCE [LARGE SCALE GENOMIC DNA]</scope>
    <source>
        <strain evidence="7 8">KCTC 42399</strain>
    </source>
</reference>
<evidence type="ECO:0000256" key="2">
    <source>
        <dbReference type="ARBA" id="ARBA00022741"/>
    </source>
</evidence>
<evidence type="ECO:0000313" key="8">
    <source>
        <dbReference type="Proteomes" id="UP000221024"/>
    </source>
</evidence>
<feature type="transmembrane region" description="Helical" evidence="4">
    <location>
        <begin position="146"/>
        <end position="174"/>
    </location>
</feature>
<accession>A0A2H3NIE0</accession>
<comment type="caution">
    <text evidence="7">The sequence shown here is derived from an EMBL/GenBank/DDBJ whole genome shotgun (WGS) entry which is preliminary data.</text>
</comment>
<keyword evidence="2" id="KW-0547">Nucleotide-binding</keyword>
<feature type="transmembrane region" description="Helical" evidence="4">
    <location>
        <begin position="55"/>
        <end position="74"/>
    </location>
</feature>
<evidence type="ECO:0000259" key="5">
    <source>
        <dbReference type="Pfam" id="PF02875"/>
    </source>
</evidence>
<dbReference type="PANTHER" id="PTHR43024">
    <property type="entry name" value="UDP-N-ACETYLMURAMOYL-TRIPEPTIDE--D-ALANYL-D-ALANINE LIGASE"/>
    <property type="match status" value="1"/>
</dbReference>
<dbReference type="InterPro" id="IPR036615">
    <property type="entry name" value="Mur_ligase_C_dom_sf"/>
</dbReference>